<dbReference type="RefSeq" id="WP_092382297.1">
    <property type="nucleotide sequence ID" value="NZ_BOPI01000060.1"/>
</dbReference>
<dbReference type="AlphaFoldDB" id="A0A1H7CXG2"/>
<dbReference type="InterPro" id="IPR024520">
    <property type="entry name" value="DUF3558"/>
</dbReference>
<dbReference type="Pfam" id="PF12079">
    <property type="entry name" value="DUF3558"/>
    <property type="match status" value="1"/>
</dbReference>
<organism evidence="3 4">
    <name type="scientific">Micromonospora phaseoli</name>
    <dbReference type="NCBI Taxonomy" id="1144548"/>
    <lineage>
        <taxon>Bacteria</taxon>
        <taxon>Bacillati</taxon>
        <taxon>Actinomycetota</taxon>
        <taxon>Actinomycetes</taxon>
        <taxon>Micromonosporales</taxon>
        <taxon>Micromonosporaceae</taxon>
        <taxon>Micromonospora</taxon>
    </lineage>
</organism>
<evidence type="ECO:0000313" key="4">
    <source>
        <dbReference type="Proteomes" id="UP000198707"/>
    </source>
</evidence>
<keyword evidence="2" id="KW-0732">Signal</keyword>
<proteinExistence type="predicted"/>
<protein>
    <recommendedName>
        <fullName evidence="5">DUF3558 domain-containing protein</fullName>
    </recommendedName>
</protein>
<sequence length="182" mass="18676">MTLLLSTSGSRRRPVVAARMTATIALAMTLGLGLAGCTAEPATSTGPDQAAPASGGSRPDAGGEEIDGCSLLTDAEVTDIIGDNPGGVPGSEGGCTWENPDTYHSVTLGIGSPGTAVDGKLPSADPILGEPEEAADGMRFSTGEVEFASGDRYCTLRVVTSVVDRRDRPTMIRLAELVRDRL</sequence>
<feature type="chain" id="PRO_5038420398" description="DUF3558 domain-containing protein" evidence="2">
    <location>
        <begin position="28"/>
        <end position="182"/>
    </location>
</feature>
<dbReference type="Proteomes" id="UP000198707">
    <property type="component" value="Unassembled WGS sequence"/>
</dbReference>
<evidence type="ECO:0000256" key="1">
    <source>
        <dbReference type="SAM" id="MobiDB-lite"/>
    </source>
</evidence>
<reference evidence="4" key="1">
    <citation type="submission" date="2016-10" db="EMBL/GenBank/DDBJ databases">
        <authorList>
            <person name="Varghese N."/>
            <person name="Submissions S."/>
        </authorList>
    </citation>
    <scope>NUCLEOTIDE SEQUENCE [LARGE SCALE GENOMIC DNA]</scope>
    <source>
        <strain evidence="4">CGMCC 4.7038</strain>
    </source>
</reference>
<gene>
    <name evidence="3" type="ORF">SAMN05443287_11127</name>
</gene>
<name>A0A1H7CXG2_9ACTN</name>
<evidence type="ECO:0008006" key="5">
    <source>
        <dbReference type="Google" id="ProtNLM"/>
    </source>
</evidence>
<evidence type="ECO:0000256" key="2">
    <source>
        <dbReference type="SAM" id="SignalP"/>
    </source>
</evidence>
<dbReference type="OrthoDB" id="4732657at2"/>
<keyword evidence="4" id="KW-1185">Reference proteome</keyword>
<feature type="region of interest" description="Disordered" evidence="1">
    <location>
        <begin position="39"/>
        <end position="67"/>
    </location>
</feature>
<dbReference type="STRING" id="1144548.SAMN05443287_11127"/>
<accession>A0A1H7CXG2</accession>
<dbReference type="EMBL" id="FNYV01000011">
    <property type="protein sequence ID" value="SEJ94413.1"/>
    <property type="molecule type" value="Genomic_DNA"/>
</dbReference>
<evidence type="ECO:0000313" key="3">
    <source>
        <dbReference type="EMBL" id="SEJ94413.1"/>
    </source>
</evidence>
<feature type="signal peptide" evidence="2">
    <location>
        <begin position="1"/>
        <end position="27"/>
    </location>
</feature>